<dbReference type="AlphaFoldDB" id="A0A939K4F5"/>
<dbReference type="InterPro" id="IPR001258">
    <property type="entry name" value="NHL_repeat"/>
</dbReference>
<comment type="caution">
    <text evidence="3">The sequence shown here is derived from an EMBL/GenBank/DDBJ whole genome shotgun (WGS) entry which is preliminary data.</text>
</comment>
<sequence>MLLLWASWHAVAQVRYRFDTYAGSVDGFRDGDRKTALLRSPEGIAADDAGTLYITEYKSSIVRKIDKNGTVSLLAGQPMTTGYADGPGNQALFNRPHGLTVDKVGTVYVCDMKNHLIRTISPDGRVGTLAGKAGVSGTADGVSDQARFNQPEGVAVNSRGEVFVTDTYNYTIRKIDPHGRVTTLAGLGGVKGYANGRGRRARFNKPIGIAIDKADNLYVTDADYDGKPSGNCVIRKIDPRGNVTTLGGIPGRAGHRDGPIGEALFNRPAGVAVAADGTVFVADTEADLIRQISPAGAVTTLGGQYLIEKAQDGVGSAAAFFDPQSLVVLPTGTLFITDTLNNRIVVGRKLD</sequence>
<dbReference type="PANTHER" id="PTHR13833:SF71">
    <property type="entry name" value="NHL DOMAIN-CONTAINING PROTEIN"/>
    <property type="match status" value="1"/>
</dbReference>
<dbReference type="Gene3D" id="2.120.10.30">
    <property type="entry name" value="TolB, C-terminal domain"/>
    <property type="match status" value="3"/>
</dbReference>
<reference evidence="3" key="1">
    <citation type="submission" date="2021-03" db="EMBL/GenBank/DDBJ databases">
        <title>Fibrella sp. HMF5335 genome sequencing and assembly.</title>
        <authorList>
            <person name="Kang H."/>
            <person name="Kim H."/>
            <person name="Bae S."/>
            <person name="Joh K."/>
        </authorList>
    </citation>
    <scope>NUCLEOTIDE SEQUENCE</scope>
    <source>
        <strain evidence="3">HMF5335</strain>
    </source>
</reference>
<dbReference type="InterPro" id="IPR011042">
    <property type="entry name" value="6-blade_b-propeller_TolB-like"/>
</dbReference>
<name>A0A939K4F5_9BACT</name>
<dbReference type="Proteomes" id="UP000664034">
    <property type="component" value="Unassembled WGS sequence"/>
</dbReference>
<organism evidence="3 4">
    <name type="scientific">Fibrella rubiginis</name>
    <dbReference type="NCBI Taxonomy" id="2817060"/>
    <lineage>
        <taxon>Bacteria</taxon>
        <taxon>Pseudomonadati</taxon>
        <taxon>Bacteroidota</taxon>
        <taxon>Cytophagia</taxon>
        <taxon>Cytophagales</taxon>
        <taxon>Spirosomataceae</taxon>
        <taxon>Fibrella</taxon>
    </lineage>
</organism>
<dbReference type="PROSITE" id="PS51125">
    <property type="entry name" value="NHL"/>
    <property type="match status" value="1"/>
</dbReference>
<dbReference type="EMBL" id="JAFMYV010000003">
    <property type="protein sequence ID" value="MBO0936653.1"/>
    <property type="molecule type" value="Genomic_DNA"/>
</dbReference>
<proteinExistence type="predicted"/>
<keyword evidence="4" id="KW-1185">Reference proteome</keyword>
<keyword evidence="1" id="KW-0677">Repeat</keyword>
<protein>
    <recommendedName>
        <fullName evidence="5">NHL repeat-containing protein</fullName>
    </recommendedName>
</protein>
<dbReference type="PANTHER" id="PTHR13833">
    <property type="match status" value="1"/>
</dbReference>
<evidence type="ECO:0000313" key="4">
    <source>
        <dbReference type="Proteomes" id="UP000664034"/>
    </source>
</evidence>
<evidence type="ECO:0008006" key="5">
    <source>
        <dbReference type="Google" id="ProtNLM"/>
    </source>
</evidence>
<dbReference type="Pfam" id="PF01436">
    <property type="entry name" value="NHL"/>
    <property type="match status" value="3"/>
</dbReference>
<gene>
    <name evidence="3" type="ORF">J2I47_08870</name>
</gene>
<evidence type="ECO:0000256" key="2">
    <source>
        <dbReference type="PROSITE-ProRule" id="PRU00504"/>
    </source>
</evidence>
<dbReference type="RefSeq" id="WP_207364200.1">
    <property type="nucleotide sequence ID" value="NZ_JAFMYV010000003.1"/>
</dbReference>
<dbReference type="SUPFAM" id="SSF101898">
    <property type="entry name" value="NHL repeat"/>
    <property type="match status" value="1"/>
</dbReference>
<evidence type="ECO:0000256" key="1">
    <source>
        <dbReference type="ARBA" id="ARBA00022737"/>
    </source>
</evidence>
<evidence type="ECO:0000313" key="3">
    <source>
        <dbReference type="EMBL" id="MBO0936653.1"/>
    </source>
</evidence>
<feature type="repeat" description="NHL" evidence="2">
    <location>
        <begin position="141"/>
        <end position="178"/>
    </location>
</feature>
<accession>A0A939K4F5</accession>